<dbReference type="SUPFAM" id="SSF56784">
    <property type="entry name" value="HAD-like"/>
    <property type="match status" value="1"/>
</dbReference>
<keyword evidence="1" id="KW-1278">Translocase</keyword>
<dbReference type="PANTHER" id="PTHR43520:SF8">
    <property type="entry name" value="P-TYPE CU(+) TRANSPORTER"/>
    <property type="match status" value="1"/>
</dbReference>
<keyword evidence="2" id="KW-0472">Membrane</keyword>
<name>A0A940DXW1_9BACT</name>
<dbReference type="InterPro" id="IPR036412">
    <property type="entry name" value="HAD-like_sf"/>
</dbReference>
<dbReference type="PANTHER" id="PTHR43520">
    <property type="entry name" value="ATP7, ISOFORM B"/>
    <property type="match status" value="1"/>
</dbReference>
<dbReference type="Proteomes" id="UP000725002">
    <property type="component" value="Unassembled WGS sequence"/>
</dbReference>
<dbReference type="InterPro" id="IPR023214">
    <property type="entry name" value="HAD_sf"/>
</dbReference>
<dbReference type="GO" id="GO:0055070">
    <property type="term" value="P:copper ion homeostasis"/>
    <property type="evidence" value="ECO:0007669"/>
    <property type="project" value="TreeGrafter"/>
</dbReference>
<evidence type="ECO:0000313" key="3">
    <source>
        <dbReference type="EMBL" id="MBO8484551.1"/>
    </source>
</evidence>
<comment type="caution">
    <text evidence="3">The sequence shown here is derived from an EMBL/GenBank/DDBJ whole genome shotgun (WGS) entry which is preliminary data.</text>
</comment>
<dbReference type="GO" id="GO:0005507">
    <property type="term" value="F:copper ion binding"/>
    <property type="evidence" value="ECO:0007669"/>
    <property type="project" value="TreeGrafter"/>
</dbReference>
<reference evidence="3" key="2">
    <citation type="journal article" date="2021" name="PeerJ">
        <title>Extensive microbial diversity within the chicken gut microbiome revealed by metagenomics and culture.</title>
        <authorList>
            <person name="Gilroy R."/>
            <person name="Ravi A."/>
            <person name="Getino M."/>
            <person name="Pursley I."/>
            <person name="Horton D.L."/>
            <person name="Alikhan N.F."/>
            <person name="Baker D."/>
            <person name="Gharbi K."/>
            <person name="Hall N."/>
            <person name="Watson M."/>
            <person name="Adriaenssens E.M."/>
            <person name="Foster-Nyarko E."/>
            <person name="Jarju S."/>
            <person name="Secka A."/>
            <person name="Antonio M."/>
            <person name="Oren A."/>
            <person name="Chaudhuri R.R."/>
            <person name="La Ragione R."/>
            <person name="Hildebrand F."/>
            <person name="Pallen M.J."/>
        </authorList>
    </citation>
    <scope>NUCLEOTIDE SEQUENCE</scope>
    <source>
        <strain evidence="3">G3-8215</strain>
    </source>
</reference>
<dbReference type="EMBL" id="JADILV010000078">
    <property type="protein sequence ID" value="MBO8484551.1"/>
    <property type="molecule type" value="Genomic_DNA"/>
</dbReference>
<evidence type="ECO:0000256" key="1">
    <source>
        <dbReference type="ARBA" id="ARBA00022967"/>
    </source>
</evidence>
<dbReference type="AlphaFoldDB" id="A0A940DXW1"/>
<keyword evidence="2" id="KW-0812">Transmembrane</keyword>
<organism evidence="3 4">
    <name type="scientific">Candidatus Cryptobacteroides avicola</name>
    <dbReference type="NCBI Taxonomy" id="2840757"/>
    <lineage>
        <taxon>Bacteria</taxon>
        <taxon>Pseudomonadati</taxon>
        <taxon>Bacteroidota</taxon>
        <taxon>Bacteroidia</taxon>
        <taxon>Bacteroidales</taxon>
        <taxon>Candidatus Cryptobacteroides</taxon>
    </lineage>
</organism>
<sequence>NDSAALAQADLSIAMGGGSDIAMDAAMITILSSDLMKVPDAIRLSHLTVRTIRQNLFWAFIYNIIAVPVAAGVLYPINGFLLNPMIGGAAMALSSVSVVTNSLRLRGRKL</sequence>
<evidence type="ECO:0000256" key="2">
    <source>
        <dbReference type="SAM" id="Phobius"/>
    </source>
</evidence>
<proteinExistence type="predicted"/>
<dbReference type="Gene3D" id="3.40.50.1000">
    <property type="entry name" value="HAD superfamily/HAD-like"/>
    <property type="match status" value="1"/>
</dbReference>
<evidence type="ECO:0000313" key="4">
    <source>
        <dbReference type="Proteomes" id="UP000725002"/>
    </source>
</evidence>
<feature type="non-terminal residue" evidence="3">
    <location>
        <position position="1"/>
    </location>
</feature>
<protein>
    <submittedName>
        <fullName evidence="3">Heavy metal translocating P-type ATPase</fullName>
    </submittedName>
</protein>
<reference evidence="3" key="1">
    <citation type="submission" date="2020-10" db="EMBL/GenBank/DDBJ databases">
        <authorList>
            <person name="Gilroy R."/>
        </authorList>
    </citation>
    <scope>NUCLEOTIDE SEQUENCE</scope>
    <source>
        <strain evidence="3">G3-8215</strain>
    </source>
</reference>
<dbReference type="GO" id="GO:0016020">
    <property type="term" value="C:membrane"/>
    <property type="evidence" value="ECO:0007669"/>
    <property type="project" value="TreeGrafter"/>
</dbReference>
<feature type="transmembrane region" description="Helical" evidence="2">
    <location>
        <begin position="81"/>
        <end position="103"/>
    </location>
</feature>
<dbReference type="GO" id="GO:0043682">
    <property type="term" value="F:P-type divalent copper transporter activity"/>
    <property type="evidence" value="ECO:0007669"/>
    <property type="project" value="TreeGrafter"/>
</dbReference>
<feature type="transmembrane region" description="Helical" evidence="2">
    <location>
        <begin position="56"/>
        <end position="75"/>
    </location>
</feature>
<gene>
    <name evidence="3" type="ORF">IAB75_10650</name>
</gene>
<keyword evidence="2" id="KW-1133">Transmembrane helix</keyword>
<accession>A0A940DXW1</accession>